<dbReference type="PANTHER" id="PTHR11096">
    <property type="entry name" value="RNA 3' TERMINAL PHOSPHATE CYCLASE"/>
    <property type="match status" value="1"/>
</dbReference>
<dbReference type="GO" id="GO:0003963">
    <property type="term" value="F:RNA-3'-phosphate cyclase activity"/>
    <property type="evidence" value="ECO:0007669"/>
    <property type="project" value="UniProtKB-EC"/>
</dbReference>
<dbReference type="Gene3D" id="3.30.360.20">
    <property type="entry name" value="RNA 3'-terminal phosphate cyclase, insert domain"/>
    <property type="match status" value="1"/>
</dbReference>
<protein>
    <recommendedName>
        <fullName evidence="1">RNA 3'-terminal-phosphate cyclase (ATP)</fullName>
        <ecNumber evidence="1">6.5.1.4</ecNumber>
    </recommendedName>
</protein>
<dbReference type="Pfam" id="PF01137">
    <property type="entry name" value="RTC"/>
    <property type="match status" value="1"/>
</dbReference>
<evidence type="ECO:0000259" key="4">
    <source>
        <dbReference type="Pfam" id="PF05189"/>
    </source>
</evidence>
<dbReference type="InterPro" id="IPR013791">
    <property type="entry name" value="RNA3'-term_phos_cycl_insert"/>
</dbReference>
<dbReference type="SUPFAM" id="SSF52913">
    <property type="entry name" value="RNA 3'-terminal phosphate cyclase, RPTC, insert domain"/>
    <property type="match status" value="1"/>
</dbReference>
<evidence type="ECO:0000256" key="2">
    <source>
        <dbReference type="ARBA" id="ARBA00024481"/>
    </source>
</evidence>
<feature type="domain" description="RNA 3'-terminal phosphate cyclase" evidence="3">
    <location>
        <begin position="18"/>
        <end position="332"/>
    </location>
</feature>
<evidence type="ECO:0000313" key="5">
    <source>
        <dbReference type="EMBL" id="BEQ15432.1"/>
    </source>
</evidence>
<dbReference type="Gene3D" id="3.65.10.20">
    <property type="entry name" value="RNA 3'-terminal phosphate cyclase domain"/>
    <property type="match status" value="1"/>
</dbReference>
<proteinExistence type="predicted"/>
<gene>
    <name evidence="5" type="ORF">FAK_24980</name>
</gene>
<dbReference type="SUPFAM" id="SSF55205">
    <property type="entry name" value="EPT/RTPC-like"/>
    <property type="match status" value="1"/>
</dbReference>
<dbReference type="EMBL" id="AP028679">
    <property type="protein sequence ID" value="BEQ15432.1"/>
    <property type="molecule type" value="Genomic_DNA"/>
</dbReference>
<dbReference type="InterPro" id="IPR000228">
    <property type="entry name" value="RNA3'_term_phos_cyc"/>
</dbReference>
<reference evidence="6" key="1">
    <citation type="journal article" date="2023" name="Arch. Microbiol.">
        <title>Desulfoferula mesophilus gen. nov. sp. nov., a mesophilic sulfate-reducing bacterium isolated from a brackish lake sediment.</title>
        <authorList>
            <person name="Watanabe T."/>
            <person name="Yabe T."/>
            <person name="Tsuji J.M."/>
            <person name="Fukui M."/>
        </authorList>
    </citation>
    <scope>NUCLEOTIDE SEQUENCE [LARGE SCALE GENOMIC DNA]</scope>
    <source>
        <strain evidence="6">12FAK</strain>
    </source>
</reference>
<evidence type="ECO:0000313" key="6">
    <source>
        <dbReference type="Proteomes" id="UP001366166"/>
    </source>
</evidence>
<dbReference type="InterPro" id="IPR036553">
    <property type="entry name" value="RPTC_insert"/>
</dbReference>
<dbReference type="GO" id="GO:0006396">
    <property type="term" value="P:RNA processing"/>
    <property type="evidence" value="ECO:0007669"/>
    <property type="project" value="InterPro"/>
</dbReference>
<accession>A0AAU9F3T0</accession>
<feature type="domain" description="RNA 3'-terminal phosphate cyclase insert" evidence="4">
    <location>
        <begin position="193"/>
        <end position="282"/>
    </location>
</feature>
<dbReference type="PANTHER" id="PTHR11096:SF0">
    <property type="entry name" value="RNA 3'-TERMINAL PHOSPHATE CYCLASE"/>
    <property type="match status" value="1"/>
</dbReference>
<name>A0AAU9F3T0_9BACT</name>
<sequence>MQDMVEIKDGGAARNAGLRIGLALSLITGRPTRLGGLVDDAPRPRPGLGPGGLTQAVAASAVSRGRLQAEAGSPELTLTPGGPPQPGDYHLDVAHLEPSSAPFSPLLEMLLPPLSLAGGTSGLILRGGSHVMGGPTSDEISTVLLPNWRALGLNADYREISPGFFPGGGGEAEVTVVEAGGPLNSIRAEEPFQVREVGVEVLCSNLPVHLAEQAMQGALDRLALHGLSGEGNLRRAKGGKGQALLVWAGDGRLRIGFSTLGKRGSRPEALALEAVEALTHFLKSGAGLPSALAARMLLCLACAKGISHFTVSGPPKPLQAAMKIINAFWPGTVRLSSPRDEALLEVKVIGRDWGRVL</sequence>
<evidence type="ECO:0000256" key="1">
    <source>
        <dbReference type="ARBA" id="ARBA00012725"/>
    </source>
</evidence>
<dbReference type="AlphaFoldDB" id="A0AAU9F3T0"/>
<dbReference type="InterPro" id="IPR037136">
    <property type="entry name" value="RNA3'_phos_cyclase_dom_sf"/>
</dbReference>
<dbReference type="EC" id="6.5.1.4" evidence="1"/>
<keyword evidence="6" id="KW-1185">Reference proteome</keyword>
<comment type="catalytic activity">
    <reaction evidence="2">
        <text>a 3'-end 3'-phospho-ribonucleotide-RNA + ATP = a 3'-end 2',3'-cyclophospho-ribonucleotide-RNA + AMP + diphosphate</text>
        <dbReference type="Rhea" id="RHEA:23976"/>
        <dbReference type="Rhea" id="RHEA-COMP:10463"/>
        <dbReference type="Rhea" id="RHEA-COMP:10464"/>
        <dbReference type="ChEBI" id="CHEBI:30616"/>
        <dbReference type="ChEBI" id="CHEBI:33019"/>
        <dbReference type="ChEBI" id="CHEBI:83062"/>
        <dbReference type="ChEBI" id="CHEBI:83064"/>
        <dbReference type="ChEBI" id="CHEBI:456215"/>
        <dbReference type="EC" id="6.5.1.4"/>
    </reaction>
</comment>
<dbReference type="KEGG" id="dmp:FAK_24980"/>
<dbReference type="InterPro" id="IPR013792">
    <property type="entry name" value="RNA3'P_cycl/enolpyr_Trfase_a/b"/>
</dbReference>
<organism evidence="5 6">
    <name type="scientific">Desulfoferula mesophila</name>
    <dbReference type="NCBI Taxonomy" id="3058419"/>
    <lineage>
        <taxon>Bacteria</taxon>
        <taxon>Pseudomonadati</taxon>
        <taxon>Thermodesulfobacteriota</taxon>
        <taxon>Desulfarculia</taxon>
        <taxon>Desulfarculales</taxon>
        <taxon>Desulfarculaceae</taxon>
        <taxon>Desulfoferula</taxon>
    </lineage>
</organism>
<evidence type="ECO:0000259" key="3">
    <source>
        <dbReference type="Pfam" id="PF01137"/>
    </source>
</evidence>
<dbReference type="InterPro" id="IPR023797">
    <property type="entry name" value="RNA3'_phos_cyclase_dom"/>
</dbReference>
<dbReference type="Pfam" id="PF05189">
    <property type="entry name" value="RTC_insert"/>
    <property type="match status" value="1"/>
</dbReference>
<dbReference type="Proteomes" id="UP001366166">
    <property type="component" value="Chromosome"/>
</dbReference>